<dbReference type="PANTHER" id="PTHR46889:SF4">
    <property type="entry name" value="TRANSPOSASE INSO FOR INSERTION SEQUENCE ELEMENT IS911B-RELATED"/>
    <property type="match status" value="1"/>
</dbReference>
<accession>A0A7W4PIV4</accession>
<sequence length="395" mass="45410">MGKVTRKRYSGEFKSRVALEAIRGEQTLSELASKHGVHQTMIAQWKRQAIEGMAATFSGKTVAEPQVNPADVEKLHAKIGQLLVERDFLRGCLCSLGRDQRRKMIDPHRPRLSIVRQCTLLRLNRSGVYYQPAPENAFNLMLMRLIDEQFMETPYYGARQMARHLRRLGHGVGRKRIGRLMARMGLVAIYQKPRTTVSHPEHRTYPYLLRDLMIDRPNQVWCSDITYIPMRRGFLYLTAIMDWTTRKVLAWRLSNTMDADFCVEALKEALARHGTPEIFNTDQGSQFTTPRFTEVLQERQIRISMDGRGRWMDNVFIERLWRSLKYECVYLHAFETGSELRAGLAKWIGHYNSRRPHSALAGRTPDEAYHGLAPTPLPGLTPATVSVSNNEKLAA</sequence>
<dbReference type="Pfam" id="PF13276">
    <property type="entry name" value="HTH_21"/>
    <property type="match status" value="1"/>
</dbReference>
<dbReference type="Pfam" id="PF00665">
    <property type="entry name" value="rve"/>
    <property type="match status" value="1"/>
</dbReference>
<dbReference type="GO" id="GO:0004803">
    <property type="term" value="F:transposase activity"/>
    <property type="evidence" value="ECO:0007669"/>
    <property type="project" value="InterPro"/>
</dbReference>
<dbReference type="SUPFAM" id="SSF53098">
    <property type="entry name" value="Ribonuclease H-like"/>
    <property type="match status" value="1"/>
</dbReference>
<dbReference type="GO" id="GO:0006313">
    <property type="term" value="P:DNA transposition"/>
    <property type="evidence" value="ECO:0007669"/>
    <property type="project" value="InterPro"/>
</dbReference>
<dbReference type="Pfam" id="PF01527">
    <property type="entry name" value="HTH_Tnp_1"/>
    <property type="match status" value="1"/>
</dbReference>
<evidence type="ECO:0000313" key="2">
    <source>
        <dbReference type="EMBL" id="MBB2199687.1"/>
    </source>
</evidence>
<feature type="domain" description="Integrase catalytic" evidence="1">
    <location>
        <begin position="213"/>
        <end position="373"/>
    </location>
</feature>
<dbReference type="PANTHER" id="PTHR46889">
    <property type="entry name" value="TRANSPOSASE INSF FOR INSERTION SEQUENCE IS3B-RELATED"/>
    <property type="match status" value="1"/>
</dbReference>
<evidence type="ECO:0000313" key="3">
    <source>
        <dbReference type="Proteomes" id="UP000530320"/>
    </source>
</evidence>
<protein>
    <submittedName>
        <fullName evidence="2">IS3 family transposase</fullName>
    </submittedName>
</protein>
<dbReference type="InterPro" id="IPR036397">
    <property type="entry name" value="RNaseH_sf"/>
</dbReference>
<dbReference type="InterPro" id="IPR048020">
    <property type="entry name" value="Transpos_IS3"/>
</dbReference>
<dbReference type="RefSeq" id="WP_183010601.1">
    <property type="nucleotide sequence ID" value="NZ_JABEQP010000027.1"/>
</dbReference>
<comment type="caution">
    <text evidence="2">The sequence shown here is derived from an EMBL/GenBank/DDBJ whole genome shotgun (WGS) entry which is preliminary data.</text>
</comment>
<name>A0A7W4PIV4_9PROT</name>
<dbReference type="InterPro" id="IPR050900">
    <property type="entry name" value="Transposase_IS3/IS150/IS904"/>
</dbReference>
<dbReference type="AlphaFoldDB" id="A0A7W4PIV4"/>
<evidence type="ECO:0000259" key="1">
    <source>
        <dbReference type="PROSITE" id="PS50994"/>
    </source>
</evidence>
<organism evidence="2 3">
    <name type="scientific">Gluconacetobacter dulcium</name>
    <dbReference type="NCBI Taxonomy" id="2729096"/>
    <lineage>
        <taxon>Bacteria</taxon>
        <taxon>Pseudomonadati</taxon>
        <taxon>Pseudomonadota</taxon>
        <taxon>Alphaproteobacteria</taxon>
        <taxon>Acetobacterales</taxon>
        <taxon>Acetobacteraceae</taxon>
        <taxon>Gluconacetobacter</taxon>
    </lineage>
</organism>
<dbReference type="InterPro" id="IPR025948">
    <property type="entry name" value="HTH-like_dom"/>
</dbReference>
<proteinExistence type="predicted"/>
<dbReference type="GO" id="GO:0043565">
    <property type="term" value="F:sequence-specific DNA binding"/>
    <property type="evidence" value="ECO:0007669"/>
    <property type="project" value="InterPro"/>
</dbReference>
<dbReference type="InterPro" id="IPR001584">
    <property type="entry name" value="Integrase_cat-core"/>
</dbReference>
<dbReference type="EMBL" id="JABEQP010000027">
    <property type="protein sequence ID" value="MBB2199687.1"/>
    <property type="molecule type" value="Genomic_DNA"/>
</dbReference>
<dbReference type="NCBIfam" id="NF033516">
    <property type="entry name" value="transpos_IS3"/>
    <property type="match status" value="1"/>
</dbReference>
<dbReference type="InterPro" id="IPR012337">
    <property type="entry name" value="RNaseH-like_sf"/>
</dbReference>
<dbReference type="InterPro" id="IPR002514">
    <property type="entry name" value="Transposase_8"/>
</dbReference>
<gene>
    <name evidence="2" type="ORF">HLH44_20035</name>
</gene>
<dbReference type="PROSITE" id="PS50994">
    <property type="entry name" value="INTEGRASE"/>
    <property type="match status" value="1"/>
</dbReference>
<reference evidence="2 3" key="1">
    <citation type="submission" date="2020-04" db="EMBL/GenBank/DDBJ databases">
        <title>Description of novel Gluconacetobacter.</title>
        <authorList>
            <person name="Sombolestani A."/>
        </authorList>
    </citation>
    <scope>NUCLEOTIDE SEQUENCE [LARGE SCALE GENOMIC DNA]</scope>
    <source>
        <strain evidence="2 3">LMG 22058</strain>
    </source>
</reference>
<dbReference type="SUPFAM" id="SSF48295">
    <property type="entry name" value="TrpR-like"/>
    <property type="match status" value="1"/>
</dbReference>
<dbReference type="GO" id="GO:0015074">
    <property type="term" value="P:DNA integration"/>
    <property type="evidence" value="ECO:0007669"/>
    <property type="project" value="InterPro"/>
</dbReference>
<dbReference type="InterPro" id="IPR010921">
    <property type="entry name" value="Trp_repressor/repl_initiator"/>
</dbReference>
<dbReference type="Gene3D" id="3.30.420.10">
    <property type="entry name" value="Ribonuclease H-like superfamily/Ribonuclease H"/>
    <property type="match status" value="1"/>
</dbReference>
<dbReference type="Proteomes" id="UP000530320">
    <property type="component" value="Unassembled WGS sequence"/>
</dbReference>